<evidence type="ECO:0000256" key="1">
    <source>
        <dbReference type="SAM" id="MobiDB-lite"/>
    </source>
</evidence>
<dbReference type="GO" id="GO:0005737">
    <property type="term" value="C:cytoplasm"/>
    <property type="evidence" value="ECO:0007669"/>
    <property type="project" value="TreeGrafter"/>
</dbReference>
<protein>
    <submittedName>
        <fullName evidence="2">Uncharacterized protein C5H10.03</fullName>
    </submittedName>
</protein>
<dbReference type="Pfam" id="PF00300">
    <property type="entry name" value="His_Phos_1"/>
    <property type="match status" value="1"/>
</dbReference>
<organism evidence="2">
    <name type="scientific">Talaromyces marneffei PM1</name>
    <dbReference type="NCBI Taxonomy" id="1077442"/>
    <lineage>
        <taxon>Eukaryota</taxon>
        <taxon>Fungi</taxon>
        <taxon>Dikarya</taxon>
        <taxon>Ascomycota</taxon>
        <taxon>Pezizomycotina</taxon>
        <taxon>Eurotiomycetes</taxon>
        <taxon>Eurotiomycetidae</taxon>
        <taxon>Eurotiales</taxon>
        <taxon>Trichocomaceae</taxon>
        <taxon>Talaromyces</taxon>
        <taxon>Talaromyces sect. Talaromyces</taxon>
    </lineage>
</organism>
<dbReference type="PANTHER" id="PTHR48100:SF54">
    <property type="entry name" value="PHOSPHATASE SPAC5H10.03-RELATED"/>
    <property type="match status" value="1"/>
</dbReference>
<dbReference type="EMBL" id="JPOX01000003">
    <property type="protein sequence ID" value="KFX52390.1"/>
    <property type="molecule type" value="Genomic_DNA"/>
</dbReference>
<accession>A0A093VJP5</accession>
<dbReference type="SUPFAM" id="SSF53254">
    <property type="entry name" value="Phosphoglycerate mutase-like"/>
    <property type="match status" value="1"/>
</dbReference>
<reference evidence="2" key="1">
    <citation type="journal article" date="2014" name="PLoS Genet.">
        <title>Signature Gene Expression Reveals Novel Clues to the Molecular Mechanisms of Dimorphic Transition in Penicillium marneffei.</title>
        <authorList>
            <person name="Yang E."/>
            <person name="Wang G."/>
            <person name="Cai J."/>
            <person name="Woo P.C."/>
            <person name="Lau S.K."/>
            <person name="Yuen K.-Y."/>
            <person name="Chow W.-N."/>
            <person name="Lin X."/>
        </authorList>
    </citation>
    <scope>NUCLEOTIDE SEQUENCE [LARGE SCALE GENOMIC DNA]</scope>
    <source>
        <strain evidence="2">PM1</strain>
    </source>
</reference>
<dbReference type="eggNOG" id="KOG4754">
    <property type="taxonomic scope" value="Eukaryota"/>
</dbReference>
<dbReference type="AlphaFoldDB" id="A0A093VJP5"/>
<dbReference type="InterPro" id="IPR013078">
    <property type="entry name" value="His_Pase_superF_clade-1"/>
</dbReference>
<feature type="region of interest" description="Disordered" evidence="1">
    <location>
        <begin position="251"/>
        <end position="277"/>
    </location>
</feature>
<dbReference type="Gene3D" id="3.40.50.1240">
    <property type="entry name" value="Phosphoglycerate mutase-like"/>
    <property type="match status" value="1"/>
</dbReference>
<dbReference type="InterPro" id="IPR029033">
    <property type="entry name" value="His_PPase_superfam"/>
</dbReference>
<comment type="caution">
    <text evidence="2">The sequence shown here is derived from an EMBL/GenBank/DDBJ whole genome shotgun (WGS) entry which is preliminary data.</text>
</comment>
<gene>
    <name evidence="2" type="ORF">GQ26_0032720</name>
</gene>
<evidence type="ECO:0000313" key="2">
    <source>
        <dbReference type="EMBL" id="KFX52390.1"/>
    </source>
</evidence>
<name>A0A093VJP5_TALMA</name>
<dbReference type="HOGENOM" id="CLU_039184_1_0_1"/>
<proteinExistence type="predicted"/>
<dbReference type="SMART" id="SM00855">
    <property type="entry name" value="PGAM"/>
    <property type="match status" value="1"/>
</dbReference>
<sequence>MAPIVHFVRHAQGYHNLTTANHVLPDPELTQLGEQQCAKLKESFPFHSEIELVAASPLRRTIHTALLSFQPVFEAHKDFKLLCIPEAQETSDVPCDTGSDPAVLQKEFVDRGLPVDISLVHDGWNSKEGKWAPTIPALRNRAREVRKWLKSRPEKQIVLVTHGGLLHYLTEDWEDGSMYQGTGWVNTEYRTYKFPETIDTEDIEGNNVEGGDDFTIIETPESRERRGKPTQAPSRAEEKILYLKGIEGWEAQGLQPSSKERETGKVSGGEEVDGNRI</sequence>
<dbReference type="CDD" id="cd07067">
    <property type="entry name" value="HP_PGM_like"/>
    <property type="match status" value="1"/>
</dbReference>
<dbReference type="InterPro" id="IPR050275">
    <property type="entry name" value="PGM_Phosphatase"/>
</dbReference>
<dbReference type="GO" id="GO:0016791">
    <property type="term" value="F:phosphatase activity"/>
    <property type="evidence" value="ECO:0007669"/>
    <property type="project" value="TreeGrafter"/>
</dbReference>
<dbReference type="PANTHER" id="PTHR48100">
    <property type="entry name" value="BROAD-SPECIFICITY PHOSPHATASE YOR283W-RELATED"/>
    <property type="match status" value="1"/>
</dbReference>